<comment type="caution">
    <text evidence="3">The sequence shown here is derived from an EMBL/GenBank/DDBJ whole genome shotgun (WGS) entry which is preliminary data.</text>
</comment>
<feature type="domain" description="Bacterial type II secretion system protein E" evidence="2">
    <location>
        <begin position="29"/>
        <end position="310"/>
    </location>
</feature>
<dbReference type="GO" id="GO:0005524">
    <property type="term" value="F:ATP binding"/>
    <property type="evidence" value="ECO:0007669"/>
    <property type="project" value="InterPro"/>
</dbReference>
<organism evidence="3">
    <name type="scientific">marine sediment metagenome</name>
    <dbReference type="NCBI Taxonomy" id="412755"/>
    <lineage>
        <taxon>unclassified sequences</taxon>
        <taxon>metagenomes</taxon>
        <taxon>ecological metagenomes</taxon>
    </lineage>
</organism>
<reference evidence="3" key="1">
    <citation type="journal article" date="2015" name="Nature">
        <title>Complex archaea that bridge the gap between prokaryotes and eukaryotes.</title>
        <authorList>
            <person name="Spang A."/>
            <person name="Saw J.H."/>
            <person name="Jorgensen S.L."/>
            <person name="Zaremba-Niedzwiedzka K."/>
            <person name="Martijn J."/>
            <person name="Lind A.E."/>
            <person name="van Eijk R."/>
            <person name="Schleper C."/>
            <person name="Guy L."/>
            <person name="Ettema T.J."/>
        </authorList>
    </citation>
    <scope>NUCLEOTIDE SEQUENCE</scope>
</reference>
<dbReference type="PANTHER" id="PTHR30486">
    <property type="entry name" value="TWITCHING MOTILITY PROTEIN PILT"/>
    <property type="match status" value="1"/>
</dbReference>
<dbReference type="CDD" id="cd01131">
    <property type="entry name" value="PilT"/>
    <property type="match status" value="1"/>
</dbReference>
<dbReference type="EMBL" id="LAZR01000154">
    <property type="protein sequence ID" value="KKN85830.1"/>
    <property type="molecule type" value="Genomic_DNA"/>
</dbReference>
<protein>
    <recommendedName>
        <fullName evidence="2">Bacterial type II secretion system protein E domain-containing protein</fullName>
    </recommendedName>
</protein>
<dbReference type="InterPro" id="IPR050921">
    <property type="entry name" value="T4SS_GSP_E_ATPase"/>
</dbReference>
<dbReference type="PANTHER" id="PTHR30486:SF6">
    <property type="entry name" value="TYPE IV PILUS RETRACTATION ATPASE PILT"/>
    <property type="match status" value="1"/>
</dbReference>
<dbReference type="InterPro" id="IPR001482">
    <property type="entry name" value="T2SS/T4SS_dom"/>
</dbReference>
<gene>
    <name evidence="3" type="ORF">LCGC14_0274470</name>
</gene>
<dbReference type="NCBIfam" id="TIGR01420">
    <property type="entry name" value="pilT_fam"/>
    <property type="match status" value="1"/>
</dbReference>
<evidence type="ECO:0000256" key="1">
    <source>
        <dbReference type="ARBA" id="ARBA00006611"/>
    </source>
</evidence>
<dbReference type="SUPFAM" id="SSF52540">
    <property type="entry name" value="P-loop containing nucleoside triphosphate hydrolases"/>
    <property type="match status" value="1"/>
</dbReference>
<dbReference type="Pfam" id="PF00437">
    <property type="entry name" value="T2SSE"/>
    <property type="match status" value="1"/>
</dbReference>
<name>A0A0F9TXU3_9ZZZZ</name>
<dbReference type="InterPro" id="IPR006321">
    <property type="entry name" value="PilT/PilU"/>
</dbReference>
<sequence length="387" mass="43855">MSADDVPSRDDLLSRPLVRCLDDRRLSMRQLLNYFQEMGHLRVSDLHLKPGSQPTYRVDGALQRMKTKPLDSETVEALVAGILSEMDRQTLREHRSVDTSLMTDEMLFRVNCFYEQDGLAVAIRALEHQPPRVEEIGFPNAVWRDIIERKQGLVLVTGITGSGKSTTIASLITRIAETTACRIITLEDPIEYRLRSRAGLISQREVGRDVPSFEQGLRDCLREDPDVIFVGEMRDRESASWTLTAAETGHLVFSTLHTRDVRGSITRLMDLFPEGRQDEIASQLSLGLAYVIAQKLLPRSDGTGRVVAMEVLNNTYAIANLIRVRKPEQIVSHLQTRTRDVPQERMTTMERSLAALVRQGHITPLEAEQWSEDRASLLDELSRIQQK</sequence>
<dbReference type="Gene3D" id="3.30.450.90">
    <property type="match status" value="1"/>
</dbReference>
<comment type="similarity">
    <text evidence="1">Belongs to the GSP E family.</text>
</comment>
<evidence type="ECO:0000259" key="2">
    <source>
        <dbReference type="Pfam" id="PF00437"/>
    </source>
</evidence>
<dbReference type="AlphaFoldDB" id="A0A0F9TXU3"/>
<accession>A0A0F9TXU3</accession>
<dbReference type="InterPro" id="IPR027417">
    <property type="entry name" value="P-loop_NTPase"/>
</dbReference>
<evidence type="ECO:0000313" key="3">
    <source>
        <dbReference type="EMBL" id="KKN85830.1"/>
    </source>
</evidence>
<proteinExistence type="inferred from homology"/>
<dbReference type="GO" id="GO:0016887">
    <property type="term" value="F:ATP hydrolysis activity"/>
    <property type="evidence" value="ECO:0007669"/>
    <property type="project" value="InterPro"/>
</dbReference>
<dbReference type="Gene3D" id="3.40.50.300">
    <property type="entry name" value="P-loop containing nucleotide triphosphate hydrolases"/>
    <property type="match status" value="1"/>
</dbReference>